<accession>A0A163IR33</accession>
<evidence type="ECO:0000313" key="7">
    <source>
        <dbReference type="Proteomes" id="UP000078561"/>
    </source>
</evidence>
<dbReference type="InterPro" id="IPR002401">
    <property type="entry name" value="Cyt_P450_E_grp-I"/>
</dbReference>
<keyword evidence="4 5" id="KW-0349">Heme</keyword>
<dbReference type="GO" id="GO:0005506">
    <property type="term" value="F:iron ion binding"/>
    <property type="evidence" value="ECO:0007669"/>
    <property type="project" value="InterPro"/>
</dbReference>
<organism evidence="6">
    <name type="scientific">Absidia glauca</name>
    <name type="common">Pin mould</name>
    <dbReference type="NCBI Taxonomy" id="4829"/>
    <lineage>
        <taxon>Eukaryota</taxon>
        <taxon>Fungi</taxon>
        <taxon>Fungi incertae sedis</taxon>
        <taxon>Mucoromycota</taxon>
        <taxon>Mucoromycotina</taxon>
        <taxon>Mucoromycetes</taxon>
        <taxon>Mucorales</taxon>
        <taxon>Cunninghamellaceae</taxon>
        <taxon>Absidia</taxon>
    </lineage>
</organism>
<dbReference type="GO" id="GO:0004497">
    <property type="term" value="F:monooxygenase activity"/>
    <property type="evidence" value="ECO:0007669"/>
    <property type="project" value="UniProtKB-KW"/>
</dbReference>
<evidence type="ECO:0000313" key="6">
    <source>
        <dbReference type="EMBL" id="SAL94875.1"/>
    </source>
</evidence>
<sequence>MLDLSIPIPNGKHQALLVSAATAVSAYYLFSFLGKEKKSGFKEIPIPGSSLPIFGHLFSLGESSMHTLEQWNKELGPVVQLKMGTQTWFVLSDPFLAHEIFASNGLIASERPLYTFHNLFSHGGLGIAFSNPTKRWKKARTSVLEMLAPSRVMDFSDILHFESDHMVKQLLTTTAKEGQFNPLMVLNAASLNVVTTIVFAQRVDSVDDPLFKEVMEFLRPSNEYLGVEGPITQYFPALGFMDTLLGTKRFFRNYLATIRDPLIDKLIKHGAESGKDCLIKNFLEYDIDPKDLIVMMSDLILAGTDTAAITVSWFVLLVSSRPDIQQKLRAEIDAFYNTHHRLPTFKERDELPYMISAQKESMRYRASTVYGLPHMLKEDLVVRNYSFPKGAIFIPNLRGMHMNPDFYTDPETFNPERFLHDPRTMTASANGNINNRDHFNFGFGRRMCPGIHMAEVQVFNACVRIFARCVVAPPLDADGNEVPIDSSISLQAGIVHLPGDHEIRFLPRTDSPLNESVSA</sequence>
<dbReference type="Gene3D" id="1.10.630.10">
    <property type="entry name" value="Cytochrome P450"/>
    <property type="match status" value="1"/>
</dbReference>
<keyword evidence="2 5" id="KW-0560">Oxidoreductase</keyword>
<evidence type="ECO:0008006" key="8">
    <source>
        <dbReference type="Google" id="ProtNLM"/>
    </source>
</evidence>
<dbReference type="OrthoDB" id="3934656at2759"/>
<dbReference type="PANTHER" id="PTHR46300">
    <property type="entry name" value="P450, PUTATIVE (EUROFUNG)-RELATED-RELATED"/>
    <property type="match status" value="1"/>
</dbReference>
<comment type="cofactor">
    <cofactor evidence="4">
        <name>heme</name>
        <dbReference type="ChEBI" id="CHEBI:30413"/>
    </cofactor>
</comment>
<dbReference type="GO" id="GO:0020037">
    <property type="term" value="F:heme binding"/>
    <property type="evidence" value="ECO:0007669"/>
    <property type="project" value="InterPro"/>
</dbReference>
<dbReference type="PROSITE" id="PS00086">
    <property type="entry name" value="CYTOCHROME_P450"/>
    <property type="match status" value="1"/>
</dbReference>
<dbReference type="AlphaFoldDB" id="A0A163IR33"/>
<feature type="binding site" description="axial binding residue" evidence="4">
    <location>
        <position position="448"/>
    </location>
    <ligand>
        <name>heme</name>
        <dbReference type="ChEBI" id="CHEBI:30413"/>
    </ligand>
    <ligandPart>
        <name>Fe</name>
        <dbReference type="ChEBI" id="CHEBI:18248"/>
    </ligandPart>
</feature>
<evidence type="ECO:0000256" key="5">
    <source>
        <dbReference type="RuleBase" id="RU000461"/>
    </source>
</evidence>
<protein>
    <recommendedName>
        <fullName evidence="8">Cytochrome P450</fullName>
    </recommendedName>
</protein>
<dbReference type="GO" id="GO:0016705">
    <property type="term" value="F:oxidoreductase activity, acting on paired donors, with incorporation or reduction of molecular oxygen"/>
    <property type="evidence" value="ECO:0007669"/>
    <property type="project" value="InterPro"/>
</dbReference>
<dbReference type="Pfam" id="PF00067">
    <property type="entry name" value="p450"/>
    <property type="match status" value="1"/>
</dbReference>
<keyword evidence="3 4" id="KW-0408">Iron</keyword>
<keyword evidence="7" id="KW-1185">Reference proteome</keyword>
<evidence type="ECO:0000256" key="2">
    <source>
        <dbReference type="ARBA" id="ARBA00023002"/>
    </source>
</evidence>
<dbReference type="Proteomes" id="UP000078561">
    <property type="component" value="Unassembled WGS sequence"/>
</dbReference>
<dbReference type="PRINTS" id="PR00463">
    <property type="entry name" value="EP450I"/>
</dbReference>
<dbReference type="PANTHER" id="PTHR46300:SF11">
    <property type="entry name" value="OXIDOREDUCTASE, PUTATIVE-RELATED"/>
    <property type="match status" value="1"/>
</dbReference>
<comment type="similarity">
    <text evidence="5">Belongs to the cytochrome P450 family.</text>
</comment>
<dbReference type="InParanoid" id="A0A163IR33"/>
<evidence type="ECO:0000256" key="4">
    <source>
        <dbReference type="PIRSR" id="PIRSR602401-1"/>
    </source>
</evidence>
<keyword evidence="5" id="KW-0503">Monooxygenase</keyword>
<dbReference type="OMA" id="NIMEIVF"/>
<dbReference type="PRINTS" id="PR00385">
    <property type="entry name" value="P450"/>
</dbReference>
<dbReference type="InterPro" id="IPR001128">
    <property type="entry name" value="Cyt_P450"/>
</dbReference>
<dbReference type="STRING" id="4829.A0A163IR33"/>
<gene>
    <name evidence="6" type="primary">ABSGL_00167.1 scaffold 349</name>
</gene>
<reference evidence="6" key="1">
    <citation type="submission" date="2016-04" db="EMBL/GenBank/DDBJ databases">
        <authorList>
            <person name="Evans L.H."/>
            <person name="Alamgir A."/>
            <person name="Owens N."/>
            <person name="Weber N.D."/>
            <person name="Virtaneva K."/>
            <person name="Barbian K."/>
            <person name="Babar A."/>
            <person name="Rosenke K."/>
        </authorList>
    </citation>
    <scope>NUCLEOTIDE SEQUENCE [LARGE SCALE GENOMIC DNA]</scope>
    <source>
        <strain evidence="6">CBS 101.48</strain>
    </source>
</reference>
<name>A0A163IR33_ABSGL</name>
<dbReference type="SUPFAM" id="SSF48264">
    <property type="entry name" value="Cytochrome P450"/>
    <property type="match status" value="1"/>
</dbReference>
<dbReference type="InterPro" id="IPR050364">
    <property type="entry name" value="Cytochrome_P450_fung"/>
</dbReference>
<dbReference type="InterPro" id="IPR036396">
    <property type="entry name" value="Cyt_P450_sf"/>
</dbReference>
<keyword evidence="1 4" id="KW-0479">Metal-binding</keyword>
<evidence type="ECO:0000256" key="1">
    <source>
        <dbReference type="ARBA" id="ARBA00022723"/>
    </source>
</evidence>
<dbReference type="InterPro" id="IPR017972">
    <property type="entry name" value="Cyt_P450_CS"/>
</dbReference>
<proteinExistence type="inferred from homology"/>
<dbReference type="EMBL" id="LT550042">
    <property type="protein sequence ID" value="SAL94875.1"/>
    <property type="molecule type" value="Genomic_DNA"/>
</dbReference>
<evidence type="ECO:0000256" key="3">
    <source>
        <dbReference type="ARBA" id="ARBA00023004"/>
    </source>
</evidence>